<name>A0ABP0CNW3_9PEZI</name>
<dbReference type="SUPFAM" id="SSF49785">
    <property type="entry name" value="Galactose-binding domain-like"/>
    <property type="match status" value="1"/>
</dbReference>
<protein>
    <recommendedName>
        <fullName evidence="5">Alpha-L-rhamnosidase six-hairpin glycosidase domain-containing protein</fullName>
    </recommendedName>
</protein>
<feature type="domain" description="Bacterial alpha-L-rhamnosidase N-terminal" evidence="1">
    <location>
        <begin position="55"/>
        <end position="201"/>
    </location>
</feature>
<comment type="caution">
    <text evidence="3">The sequence shown here is derived from an EMBL/GenBank/DDBJ whole genome shotgun (WGS) entry which is preliminary data.</text>
</comment>
<dbReference type="InterPro" id="IPR012341">
    <property type="entry name" value="6hp_glycosidase-like_sf"/>
</dbReference>
<gene>
    <name evidence="3" type="ORF">SBRCBS47491_008724</name>
</gene>
<dbReference type="Gene3D" id="2.60.120.260">
    <property type="entry name" value="Galactose-binding domain-like"/>
    <property type="match status" value="2"/>
</dbReference>
<dbReference type="SUPFAM" id="SSF48208">
    <property type="entry name" value="Six-hairpin glycosidases"/>
    <property type="match status" value="1"/>
</dbReference>
<dbReference type="Pfam" id="PF08531">
    <property type="entry name" value="Bac_rhamnosid_N"/>
    <property type="match status" value="1"/>
</dbReference>
<feature type="domain" description="Alpha-L-rhamnosidase six-hairpin glycosidase" evidence="2">
    <location>
        <begin position="384"/>
        <end position="658"/>
    </location>
</feature>
<keyword evidence="4" id="KW-1185">Reference proteome</keyword>
<evidence type="ECO:0000313" key="3">
    <source>
        <dbReference type="EMBL" id="CAK7233770.1"/>
    </source>
</evidence>
<dbReference type="PANTHER" id="PTHR34987">
    <property type="entry name" value="C, PUTATIVE (AFU_ORTHOLOGUE AFUA_3G02880)-RELATED"/>
    <property type="match status" value="1"/>
</dbReference>
<dbReference type="InterPro" id="IPR035396">
    <property type="entry name" value="Bac_rhamnosid6H"/>
</dbReference>
<dbReference type="InterPro" id="IPR008979">
    <property type="entry name" value="Galactose-bd-like_sf"/>
</dbReference>
<evidence type="ECO:0000259" key="2">
    <source>
        <dbReference type="Pfam" id="PF17389"/>
    </source>
</evidence>
<proteinExistence type="predicted"/>
<dbReference type="PANTHER" id="PTHR34987:SF2">
    <property type="entry name" value="B, PUTATIVE (AFU_ORTHOLOGUE AFUA_7G05040)-RELATED"/>
    <property type="match status" value="1"/>
</dbReference>
<evidence type="ECO:0008006" key="5">
    <source>
        <dbReference type="Google" id="ProtNLM"/>
    </source>
</evidence>
<dbReference type="InterPro" id="IPR008928">
    <property type="entry name" value="6-hairpin_glycosidase_sf"/>
</dbReference>
<dbReference type="Gene3D" id="2.60.420.10">
    <property type="entry name" value="Maltose phosphorylase, domain 3"/>
    <property type="match status" value="1"/>
</dbReference>
<dbReference type="InterPro" id="IPR013737">
    <property type="entry name" value="Bac_rhamnosid_N"/>
</dbReference>
<sequence>MSNNTLFPSAEAQWIWVDNFDDAAASGQFVLFRKTFELDKNNDVLPSTSTTPIPLHVTADTRYRLFLNGKSVSFGPCKSYLQHWIYETVDIRPYLRPGRNVLAAMVLRYSSTHPGCLSMVRSSVPGFLLATNIGDLVIHTDTSWKAKKNTSVQIAADSEWDPRFGPQFLGINERVDGRLTLTGWQSVDYNDTDWPAAVKSSPTRSNSPMLDPRRLFPREIPALTEDFGRFDGVLPVPDESTVNAWTKMLRGGNEDTCVEIPAHTTLAVVVECEKLMTAFVDLECAFTSSGDVVTPSIELLYSECFEATMEDGKPRTKADRTDHKNGVLYGSRDVYIPHGHGLNHYSPFWWRTFRYVRLTISTASDPLYITSFTFRSTYFPLNVTTTITTSSSFITRLWDVSLHTLRSCMHETYEDCPYYEQNQFIMDSRSQILFTYLVSRGEDRLARKTMQEFAASQRSDGLLETYFPNRGGSISIPTFSLYWVLMVHDHMVYMGDEHLVRRYLGRVDNILNYFDDRIDPEYGLVGAFDSDSWPYVDWVQGWFTPGLAIRGVAVPPAYYRYKKNGKSGGCATFHSLLYAYTLIKAAELCVFLGRHDTASEYLTRHSKIVSSVQKHCYDVSSAFFLDGLIHVVGPDSPKSQHVQIFAVLAGCVENTEAQTLMRRTILERAEHGLAKASFSLAFYLFRAASEAVW</sequence>
<evidence type="ECO:0000313" key="4">
    <source>
        <dbReference type="Proteomes" id="UP001642406"/>
    </source>
</evidence>
<reference evidence="3 4" key="1">
    <citation type="submission" date="2024-01" db="EMBL/GenBank/DDBJ databases">
        <authorList>
            <person name="Allen C."/>
            <person name="Tagirdzhanova G."/>
        </authorList>
    </citation>
    <scope>NUCLEOTIDE SEQUENCE [LARGE SCALE GENOMIC DNA]</scope>
</reference>
<dbReference type="Proteomes" id="UP001642406">
    <property type="component" value="Unassembled WGS sequence"/>
</dbReference>
<dbReference type="EMBL" id="CAWUHC010000119">
    <property type="protein sequence ID" value="CAK7233770.1"/>
    <property type="molecule type" value="Genomic_DNA"/>
</dbReference>
<accession>A0ABP0CNW3</accession>
<evidence type="ECO:0000259" key="1">
    <source>
        <dbReference type="Pfam" id="PF08531"/>
    </source>
</evidence>
<dbReference type="Gene3D" id="1.50.10.10">
    <property type="match status" value="1"/>
</dbReference>
<organism evidence="3 4">
    <name type="scientific">Sporothrix bragantina</name>
    <dbReference type="NCBI Taxonomy" id="671064"/>
    <lineage>
        <taxon>Eukaryota</taxon>
        <taxon>Fungi</taxon>
        <taxon>Dikarya</taxon>
        <taxon>Ascomycota</taxon>
        <taxon>Pezizomycotina</taxon>
        <taxon>Sordariomycetes</taxon>
        <taxon>Sordariomycetidae</taxon>
        <taxon>Ophiostomatales</taxon>
        <taxon>Ophiostomataceae</taxon>
        <taxon>Sporothrix</taxon>
    </lineage>
</organism>
<dbReference type="Pfam" id="PF17389">
    <property type="entry name" value="Bac_rhamnosid6H"/>
    <property type="match status" value="1"/>
</dbReference>